<feature type="compositionally biased region" description="Basic residues" evidence="1">
    <location>
        <begin position="109"/>
        <end position="126"/>
    </location>
</feature>
<gene>
    <name evidence="3" type="ORF">VF724_21025</name>
</gene>
<evidence type="ECO:0000259" key="2">
    <source>
        <dbReference type="PROSITE" id="PS50994"/>
    </source>
</evidence>
<protein>
    <submittedName>
        <fullName evidence="3">ISNCY family transposase</fullName>
    </submittedName>
</protein>
<dbReference type="InterPro" id="IPR001584">
    <property type="entry name" value="Integrase_cat-core"/>
</dbReference>
<evidence type="ECO:0000313" key="3">
    <source>
        <dbReference type="EMBL" id="MEB3104097.1"/>
    </source>
</evidence>
<proteinExistence type="predicted"/>
<dbReference type="RefSeq" id="WP_371756223.1">
    <property type="nucleotide sequence ID" value="NZ_JAYJLD010000098.1"/>
</dbReference>
<evidence type="ECO:0000313" key="4">
    <source>
        <dbReference type="Proteomes" id="UP001310386"/>
    </source>
</evidence>
<dbReference type="Gene3D" id="3.30.420.10">
    <property type="entry name" value="Ribonuclease H-like superfamily/Ribonuclease H"/>
    <property type="match status" value="1"/>
</dbReference>
<dbReference type="InterPro" id="IPR036397">
    <property type="entry name" value="RNaseH_sf"/>
</dbReference>
<evidence type="ECO:0000256" key="1">
    <source>
        <dbReference type="SAM" id="MobiDB-lite"/>
    </source>
</evidence>
<feature type="region of interest" description="Disordered" evidence="1">
    <location>
        <begin position="380"/>
        <end position="421"/>
    </location>
</feature>
<dbReference type="SUPFAM" id="SSF46689">
    <property type="entry name" value="Homeodomain-like"/>
    <property type="match status" value="1"/>
</dbReference>
<dbReference type="SUPFAM" id="SSF53098">
    <property type="entry name" value="Ribonuclease H-like"/>
    <property type="match status" value="1"/>
</dbReference>
<dbReference type="Proteomes" id="UP001310386">
    <property type="component" value="Unassembled WGS sequence"/>
</dbReference>
<dbReference type="InterPro" id="IPR009057">
    <property type="entry name" value="Homeodomain-like_sf"/>
</dbReference>
<dbReference type="PROSITE" id="PS50994">
    <property type="entry name" value="INTEGRASE"/>
    <property type="match status" value="1"/>
</dbReference>
<dbReference type="InterPro" id="IPR012337">
    <property type="entry name" value="RNaseH-like_sf"/>
</dbReference>
<sequence length="421" mass="47385">KVLVVEKILDGRMTNGEGAAALGLTVRQVIRLKQKYLAEGGAQALAHRNRGRKPKHALTDEVKERAAALYTAKYHGSNNCHFAELLEEHESLQLSPSSVRRILLSKGIKQAKQRRRSKAHQPRQRKPQAGMLWQIDATPYAWLEDRAPAFTLHAAIDDATGTVVGAVFRPTECREGYSLVMQQGIRKYGVPLGLYSDRHTIFRSPNEKLTVEQELAGETKPLSHFGKAMAELHIEHIKAITPQAKGRVERLWVTFQDRLVIELRLLGVKSLEEANAALPSLLQKHNRKFAVKPKMTESAYIELDPSLDLDHVFTIRQYRQLGAGNTLSYNGKIYTFTKPCAFRFDAKTTVEVRETLSGEVFVWHKGQAIALMEITKPKRVAETKKAEPAQPRKPAASHPWRKAWNSKQLQNSTNSKTVQAT</sequence>
<organism evidence="3 4">
    <name type="scientific">Ferviditalea candida</name>
    <dbReference type="NCBI Taxonomy" id="3108399"/>
    <lineage>
        <taxon>Bacteria</taxon>
        <taxon>Bacillati</taxon>
        <taxon>Bacillota</taxon>
        <taxon>Bacilli</taxon>
        <taxon>Bacillales</taxon>
        <taxon>Paenibacillaceae</taxon>
        <taxon>Ferviditalea</taxon>
    </lineage>
</organism>
<dbReference type="PANTHER" id="PTHR35004">
    <property type="entry name" value="TRANSPOSASE RV3428C-RELATED"/>
    <property type="match status" value="1"/>
</dbReference>
<accession>A0ABU5ZNJ7</accession>
<name>A0ABU5ZNJ7_9BACL</name>
<dbReference type="InterPro" id="IPR047797">
    <property type="entry name" value="ISNCY_transpos"/>
</dbReference>
<dbReference type="PANTHER" id="PTHR35004:SF7">
    <property type="entry name" value="INTEGRASE PROTEIN"/>
    <property type="match status" value="1"/>
</dbReference>
<feature type="region of interest" description="Disordered" evidence="1">
    <location>
        <begin position="108"/>
        <end position="128"/>
    </location>
</feature>
<comment type="caution">
    <text evidence="3">The sequence shown here is derived from an EMBL/GenBank/DDBJ whole genome shotgun (WGS) entry which is preliminary data.</text>
</comment>
<dbReference type="NCBIfam" id="NF033594">
    <property type="entry name" value="transpos_ISNCY_2"/>
    <property type="match status" value="1"/>
</dbReference>
<feature type="domain" description="Integrase catalytic" evidence="2">
    <location>
        <begin position="123"/>
        <end position="308"/>
    </location>
</feature>
<dbReference type="EMBL" id="JAYJLD010000098">
    <property type="protein sequence ID" value="MEB3104097.1"/>
    <property type="molecule type" value="Genomic_DNA"/>
</dbReference>
<feature type="compositionally biased region" description="Polar residues" evidence="1">
    <location>
        <begin position="405"/>
        <end position="421"/>
    </location>
</feature>
<feature type="non-terminal residue" evidence="3">
    <location>
        <position position="1"/>
    </location>
</feature>
<reference evidence="3" key="1">
    <citation type="submission" date="2023-12" db="EMBL/GenBank/DDBJ databases">
        <title>Fervidustalea candida gen. nov., sp. nov., a novel member of the family Paenibacillaceae isolated from a geothermal area.</title>
        <authorList>
            <person name="Li W.-J."/>
            <person name="Jiao J.-Y."/>
            <person name="Chen Y."/>
        </authorList>
    </citation>
    <scope>NUCLEOTIDE SEQUENCE</scope>
    <source>
        <strain evidence="3">SYSU GA230002</strain>
    </source>
</reference>
<keyword evidence="4" id="KW-1185">Reference proteome</keyword>